<dbReference type="SUPFAM" id="SSF64307">
    <property type="entry name" value="SirA-like"/>
    <property type="match status" value="1"/>
</dbReference>
<organism evidence="3 4">
    <name type="scientific">Sulfuriferula nivalis</name>
    <dbReference type="NCBI Taxonomy" id="2675298"/>
    <lineage>
        <taxon>Bacteria</taxon>
        <taxon>Pseudomonadati</taxon>
        <taxon>Pseudomonadota</taxon>
        <taxon>Betaproteobacteria</taxon>
        <taxon>Nitrosomonadales</taxon>
        <taxon>Sulfuricellaceae</taxon>
        <taxon>Sulfuriferula</taxon>
    </lineage>
</organism>
<gene>
    <name evidence="3" type="ORF">SFSGTM_21570</name>
</gene>
<name>A0A809RHS3_9PROT</name>
<feature type="domain" description="UPF0033" evidence="2">
    <location>
        <begin position="10"/>
        <end position="34"/>
    </location>
</feature>
<evidence type="ECO:0000256" key="1">
    <source>
        <dbReference type="ARBA" id="ARBA00008984"/>
    </source>
</evidence>
<proteinExistence type="inferred from homology"/>
<evidence type="ECO:0000313" key="4">
    <source>
        <dbReference type="Proteomes" id="UP000463939"/>
    </source>
</evidence>
<dbReference type="RefSeq" id="WP_162085226.1">
    <property type="nucleotide sequence ID" value="NZ_AP021881.1"/>
</dbReference>
<dbReference type="PROSITE" id="PS01148">
    <property type="entry name" value="UPF0033"/>
    <property type="match status" value="1"/>
</dbReference>
<dbReference type="KEGG" id="sniv:SFSGTM_21570"/>
<protein>
    <recommendedName>
        <fullName evidence="2">UPF0033 domain-containing protein</fullName>
    </recommendedName>
</protein>
<dbReference type="Pfam" id="PF01206">
    <property type="entry name" value="TusA"/>
    <property type="match status" value="1"/>
</dbReference>
<evidence type="ECO:0000259" key="2">
    <source>
        <dbReference type="PROSITE" id="PS01148"/>
    </source>
</evidence>
<dbReference type="PANTHER" id="PTHR33279:SF6">
    <property type="entry name" value="SULFUR CARRIER PROTEIN YEDF-RELATED"/>
    <property type="match status" value="1"/>
</dbReference>
<accession>A0A809RHS3</accession>
<dbReference type="InterPro" id="IPR001455">
    <property type="entry name" value="TusA-like"/>
</dbReference>
<dbReference type="AlphaFoldDB" id="A0A809RHS3"/>
<evidence type="ECO:0000313" key="3">
    <source>
        <dbReference type="EMBL" id="BBP01449.1"/>
    </source>
</evidence>
<comment type="similarity">
    <text evidence="1">Belongs to the sulfur carrier protein TusA family.</text>
</comment>
<dbReference type="CDD" id="cd00291">
    <property type="entry name" value="SirA_YedF_YeeD"/>
    <property type="match status" value="1"/>
</dbReference>
<reference evidence="4" key="1">
    <citation type="submission" date="2019-11" db="EMBL/GenBank/DDBJ databases">
        <title>Isolation and characterization of a novel species in the genus Sulfuriferula.</title>
        <authorList>
            <person name="Mochizuki J."/>
            <person name="Kojima H."/>
            <person name="Fukui M."/>
        </authorList>
    </citation>
    <scope>NUCLEOTIDE SEQUENCE [LARGE SCALE GENOMIC DNA]</scope>
    <source>
        <strain evidence="4">SGTM</strain>
    </source>
</reference>
<dbReference type="Proteomes" id="UP000463939">
    <property type="component" value="Chromosome"/>
</dbReference>
<sequence length="79" mass="8664">MSEIHITSTLDTCGTCCPMPIFRTNKTMKEMAIGEVLELIATDVGTRVDVPAWCASTGKTILSTSEADGKLHYCIRKDR</sequence>
<keyword evidence="4" id="KW-1185">Reference proteome</keyword>
<dbReference type="InterPro" id="IPR036868">
    <property type="entry name" value="TusA-like_sf"/>
</dbReference>
<dbReference type="Gene3D" id="3.30.110.40">
    <property type="entry name" value="TusA-like domain"/>
    <property type="match status" value="1"/>
</dbReference>
<dbReference type="PANTHER" id="PTHR33279">
    <property type="entry name" value="SULFUR CARRIER PROTEIN YEDF-RELATED"/>
    <property type="match status" value="1"/>
</dbReference>
<dbReference type="EMBL" id="AP021881">
    <property type="protein sequence ID" value="BBP01449.1"/>
    <property type="molecule type" value="Genomic_DNA"/>
</dbReference>